<name>A0A6L2Q4M7_COPFO</name>
<feature type="domain" description="Sulfotransferase" evidence="3">
    <location>
        <begin position="61"/>
        <end position="332"/>
    </location>
</feature>
<dbReference type="GO" id="GO:0008146">
    <property type="term" value="F:sulfotransferase activity"/>
    <property type="evidence" value="ECO:0007669"/>
    <property type="project" value="InterPro"/>
</dbReference>
<dbReference type="InterPro" id="IPR027417">
    <property type="entry name" value="P-loop_NTPase"/>
</dbReference>
<dbReference type="EMBL" id="BLKM01001253">
    <property type="protein sequence ID" value="GFG39823.1"/>
    <property type="molecule type" value="Genomic_DNA"/>
</dbReference>
<comment type="caution">
    <text evidence="4">The sequence shown here is derived from an EMBL/GenBank/DDBJ whole genome shotgun (WGS) entry which is preliminary data.</text>
</comment>
<dbReference type="SUPFAM" id="SSF52540">
    <property type="entry name" value="P-loop containing nucleoside triphosphate hydrolases"/>
    <property type="match status" value="1"/>
</dbReference>
<evidence type="ECO:0000259" key="3">
    <source>
        <dbReference type="Pfam" id="PF00685"/>
    </source>
</evidence>
<evidence type="ECO:0000256" key="2">
    <source>
        <dbReference type="ARBA" id="ARBA00022679"/>
    </source>
</evidence>
<gene>
    <name evidence="4" type="ORF">Cfor_08803</name>
</gene>
<dbReference type="Gene3D" id="3.40.50.300">
    <property type="entry name" value="P-loop containing nucleotide triphosphate hydrolases"/>
    <property type="match status" value="1"/>
</dbReference>
<protein>
    <recommendedName>
        <fullName evidence="3">Sulfotransferase domain-containing protein</fullName>
    </recommendedName>
</protein>
<organism evidence="4 5">
    <name type="scientific">Coptotermes formosanus</name>
    <name type="common">Formosan subterranean termite</name>
    <dbReference type="NCBI Taxonomy" id="36987"/>
    <lineage>
        <taxon>Eukaryota</taxon>
        <taxon>Metazoa</taxon>
        <taxon>Ecdysozoa</taxon>
        <taxon>Arthropoda</taxon>
        <taxon>Hexapoda</taxon>
        <taxon>Insecta</taxon>
        <taxon>Pterygota</taxon>
        <taxon>Neoptera</taxon>
        <taxon>Polyneoptera</taxon>
        <taxon>Dictyoptera</taxon>
        <taxon>Blattodea</taxon>
        <taxon>Blattoidea</taxon>
        <taxon>Termitoidae</taxon>
        <taxon>Rhinotermitidae</taxon>
        <taxon>Coptotermes</taxon>
    </lineage>
</organism>
<evidence type="ECO:0000256" key="1">
    <source>
        <dbReference type="ARBA" id="ARBA00005771"/>
    </source>
</evidence>
<keyword evidence="2" id="KW-0808">Transferase</keyword>
<accession>A0A6L2Q4M7</accession>
<dbReference type="AlphaFoldDB" id="A0A6L2Q4M7"/>
<dbReference type="PANTHER" id="PTHR11783">
    <property type="entry name" value="SULFOTRANSFERASE SULT"/>
    <property type="match status" value="1"/>
</dbReference>
<dbReference type="FunCoup" id="A0A6L2Q4M7">
    <property type="interactions" value="18"/>
</dbReference>
<dbReference type="OrthoDB" id="205623at2759"/>
<dbReference type="Pfam" id="PF00685">
    <property type="entry name" value="Sulfotransfer_1"/>
    <property type="match status" value="1"/>
</dbReference>
<reference evidence="5" key="1">
    <citation type="submission" date="2020-01" db="EMBL/GenBank/DDBJ databases">
        <title>Draft genome sequence of the Termite Coptotermes fromosanus.</title>
        <authorList>
            <person name="Itakura S."/>
            <person name="Yosikawa Y."/>
            <person name="Umezawa K."/>
        </authorList>
    </citation>
    <scope>NUCLEOTIDE SEQUENCE [LARGE SCALE GENOMIC DNA]</scope>
</reference>
<sequence length="338" mass="39316">MEEINQELQYEVLRGPLVDKFKTSNQTFHDGGIIKIWPPGCTIFAEYRHHAERVRQFTVRQDDVWILTYPKSGTTWTQEMAWLLLNGLDYRTAMDIPQTMRSPFLELGCLVNEAHRRAANIGDTVHEVEMLQSPRCIKSHLPLQLLPEQLWTVKPKAKMMRFSPQIIYVARDPRDVAASYYHHHRLFFGYTGSCEDFIEALLAEIVPYGSVWDHILEFWKMRHEPNVMFNTFEQMKKDLPGVVQRTAAFLNCTLTSEQLKRLCKHLSFESMKNNPSVSHEDEMAKLRGKSTNLNGKIEPFMRKGEVGGWKQDVTPQLEEKLNLYAQKKLKGTNYILSV</sequence>
<proteinExistence type="inferred from homology"/>
<evidence type="ECO:0000313" key="4">
    <source>
        <dbReference type="EMBL" id="GFG39823.1"/>
    </source>
</evidence>
<comment type="similarity">
    <text evidence="1">Belongs to the sulfotransferase 1 family.</text>
</comment>
<dbReference type="Proteomes" id="UP000502823">
    <property type="component" value="Unassembled WGS sequence"/>
</dbReference>
<dbReference type="InParanoid" id="A0A6L2Q4M7"/>
<dbReference type="InterPro" id="IPR000863">
    <property type="entry name" value="Sulfotransferase_dom"/>
</dbReference>
<keyword evidence="5" id="KW-1185">Reference proteome</keyword>
<evidence type="ECO:0000313" key="5">
    <source>
        <dbReference type="Proteomes" id="UP000502823"/>
    </source>
</evidence>